<evidence type="ECO:0000256" key="2">
    <source>
        <dbReference type="ARBA" id="ARBA00001966"/>
    </source>
</evidence>
<gene>
    <name evidence="17" type="primary">MOCS1_1</name>
    <name evidence="17" type="ORF">CU097_005467</name>
</gene>
<comment type="caution">
    <text evidence="17">The sequence shown here is derived from an EMBL/GenBank/DDBJ whole genome shotgun (WGS) entry which is preliminary data.</text>
</comment>
<keyword evidence="8" id="KW-0479">Metal-binding</keyword>
<dbReference type="InterPro" id="IPR058240">
    <property type="entry name" value="rSAM_sf"/>
</dbReference>
<evidence type="ECO:0000256" key="8">
    <source>
        <dbReference type="ARBA" id="ARBA00022723"/>
    </source>
</evidence>
<dbReference type="PROSITE" id="PS01305">
    <property type="entry name" value="MOAA_NIFB_PQQE"/>
    <property type="match status" value="1"/>
</dbReference>
<dbReference type="GO" id="GO:0051539">
    <property type="term" value="F:4 iron, 4 sulfur cluster binding"/>
    <property type="evidence" value="ECO:0007669"/>
    <property type="project" value="UniProtKB-KW"/>
</dbReference>
<dbReference type="Gene3D" id="3.20.20.70">
    <property type="entry name" value="Aldolase class I"/>
    <property type="match status" value="1"/>
</dbReference>
<dbReference type="OrthoDB" id="429626at2759"/>
<dbReference type="Pfam" id="PF06463">
    <property type="entry name" value="Mob_synth_C"/>
    <property type="match status" value="1"/>
</dbReference>
<dbReference type="AlphaFoldDB" id="A0A367JI42"/>
<evidence type="ECO:0000256" key="6">
    <source>
        <dbReference type="ARBA" id="ARBA00022485"/>
    </source>
</evidence>
<comment type="similarity">
    <text evidence="4">In the C-terminal section; belongs to the MoaC family.</text>
</comment>
<dbReference type="InterPro" id="IPR007197">
    <property type="entry name" value="rSAM"/>
</dbReference>
<dbReference type="NCBIfam" id="TIGR02666">
    <property type="entry name" value="moaA"/>
    <property type="match status" value="1"/>
</dbReference>
<sequence>MHGSILRHSIQNPRNACCYILANKPNTVRRSYSSISVAYDHSTNPATTANDTLVDTFSRRHNYLRISLTERCNLRCTYCMPEEGVPLTPNAQLLTKEEILHLARLFVEQGVTKIRLTGGEPTVRSDIVELVQGIGKLKTRGLESLAMTSNGIALKRKLPALYEAGLDTINLSLDTLNPHLFEIMTRRKGFDKVIGSIDEAIRLGIPHVKINTVVMRGINDQEVLDFVSYTKDRPVNVRFIEYMPFDGNRWGKNKLVPYAELKGNIESKFGRLVKVRDGPNDTTKHYQLPGYKGRIGFITSMTDHFCSTCNRLRITADGSIKVCLFGNTEVSLRDLMREGKTNEELVQVISTAVKKKKRQHADNSSKYRFNHLMPFHSLPPITHSGFLASNQRLYSSKSDSDPRLTHTDPETGEARMVSVTDKVPTKREAKAIGRIILPEHAYELLKKNDAHSPKGDVLTVAKIAGIQAAKSTSNLIPLCHPLLLGLIDVRLWLDDHRKSVECESIVQTSGKTGVEMEALTATSVALLTVYDMCKAATKEMKIENIRVVEKTGGKSGPWKTSIKENV</sequence>
<evidence type="ECO:0000313" key="17">
    <source>
        <dbReference type="EMBL" id="RCH89555.1"/>
    </source>
</evidence>
<dbReference type="InterPro" id="IPR013483">
    <property type="entry name" value="MoaA"/>
</dbReference>
<dbReference type="CDD" id="cd21117">
    <property type="entry name" value="Twitch_MoaA"/>
    <property type="match status" value="1"/>
</dbReference>
<dbReference type="InterPro" id="IPR000385">
    <property type="entry name" value="MoaA_NifB_PqqE_Fe-S-bd_CS"/>
</dbReference>
<organism evidence="17 18">
    <name type="scientific">Rhizopus azygosporus</name>
    <name type="common">Rhizopus microsporus var. azygosporus</name>
    <dbReference type="NCBI Taxonomy" id="86630"/>
    <lineage>
        <taxon>Eukaryota</taxon>
        <taxon>Fungi</taxon>
        <taxon>Fungi incertae sedis</taxon>
        <taxon>Mucoromycota</taxon>
        <taxon>Mucoromycotina</taxon>
        <taxon>Mucoromycetes</taxon>
        <taxon>Mucorales</taxon>
        <taxon>Mucorineae</taxon>
        <taxon>Rhizopodaceae</taxon>
        <taxon>Rhizopus</taxon>
    </lineage>
</organism>
<dbReference type="Pfam" id="PF04055">
    <property type="entry name" value="Radical_SAM"/>
    <property type="match status" value="1"/>
</dbReference>
<comment type="similarity">
    <text evidence="5">In the N-terminal section; belongs to the radical SAM superfamily. MoaA family.</text>
</comment>
<reference evidence="17 18" key="1">
    <citation type="journal article" date="2018" name="G3 (Bethesda)">
        <title>Phylogenetic and Phylogenomic Definition of Rhizopus Species.</title>
        <authorList>
            <person name="Gryganskyi A.P."/>
            <person name="Golan J."/>
            <person name="Dolatabadi S."/>
            <person name="Mondo S."/>
            <person name="Robb S."/>
            <person name="Idnurm A."/>
            <person name="Muszewska A."/>
            <person name="Steczkiewicz K."/>
            <person name="Masonjones S."/>
            <person name="Liao H.L."/>
            <person name="Gajdeczka M.T."/>
            <person name="Anike F."/>
            <person name="Vuek A."/>
            <person name="Anishchenko I.M."/>
            <person name="Voigt K."/>
            <person name="de Hoog G.S."/>
            <person name="Smith M.E."/>
            <person name="Heitman J."/>
            <person name="Vilgalys R."/>
            <person name="Stajich J.E."/>
        </authorList>
    </citation>
    <scope>NUCLEOTIDE SEQUENCE [LARGE SCALE GENOMIC DNA]</scope>
    <source>
        <strain evidence="17 18">CBS 357.93</strain>
    </source>
</reference>
<keyword evidence="12" id="KW-0342">GTP-binding</keyword>
<dbReference type="InterPro" id="IPR050105">
    <property type="entry name" value="MoCo_biosynth_MoaA/MoaC"/>
</dbReference>
<dbReference type="HAMAP" id="MF_01225_B">
    <property type="entry name" value="MoaA_B"/>
    <property type="match status" value="1"/>
</dbReference>
<evidence type="ECO:0000256" key="12">
    <source>
        <dbReference type="ARBA" id="ARBA00023134"/>
    </source>
</evidence>
<evidence type="ECO:0000259" key="16">
    <source>
        <dbReference type="PROSITE" id="PS51918"/>
    </source>
</evidence>
<proteinExistence type="inferred from homology"/>
<dbReference type="InterPro" id="IPR006638">
    <property type="entry name" value="Elp3/MiaA/NifB-like_rSAM"/>
</dbReference>
<dbReference type="PANTHER" id="PTHR22960:SF0">
    <property type="entry name" value="MOLYBDENUM COFACTOR BIOSYNTHESIS PROTEIN 1"/>
    <property type="match status" value="1"/>
</dbReference>
<dbReference type="SFLD" id="SFLDG01067">
    <property type="entry name" value="SPASM/twitch_domain_containing"/>
    <property type="match status" value="1"/>
</dbReference>
<keyword evidence="10" id="KW-0408">Iron</keyword>
<dbReference type="SUPFAM" id="SSF55040">
    <property type="entry name" value="Molybdenum cofactor biosynthesis protein C, MoaC"/>
    <property type="match status" value="1"/>
</dbReference>
<dbReference type="InterPro" id="IPR013785">
    <property type="entry name" value="Aldolase_TIM"/>
</dbReference>
<dbReference type="InterPro" id="IPR010505">
    <property type="entry name" value="MoaA_twitch"/>
</dbReference>
<dbReference type="SFLD" id="SFLDS00029">
    <property type="entry name" value="Radical_SAM"/>
    <property type="match status" value="1"/>
</dbReference>
<dbReference type="InterPro" id="IPR040064">
    <property type="entry name" value="MoaA-like"/>
</dbReference>
<keyword evidence="7" id="KW-0949">S-adenosyl-L-methionine</keyword>
<dbReference type="SUPFAM" id="SSF102114">
    <property type="entry name" value="Radical SAM enzymes"/>
    <property type="match status" value="1"/>
</dbReference>
<dbReference type="NCBIfam" id="NF001199">
    <property type="entry name" value="PRK00164.2-1"/>
    <property type="match status" value="1"/>
</dbReference>
<dbReference type="HAMAP" id="MF_01224_B">
    <property type="entry name" value="MoaC_B"/>
    <property type="match status" value="1"/>
</dbReference>
<dbReference type="NCBIfam" id="NF006870">
    <property type="entry name" value="PRK09364.1"/>
    <property type="match status" value="1"/>
</dbReference>
<dbReference type="GO" id="GO:0006777">
    <property type="term" value="P:Mo-molybdopterin cofactor biosynthetic process"/>
    <property type="evidence" value="ECO:0007669"/>
    <property type="project" value="UniProtKB-KW"/>
</dbReference>
<evidence type="ECO:0000313" key="18">
    <source>
        <dbReference type="Proteomes" id="UP000252139"/>
    </source>
</evidence>
<comment type="catalytic activity">
    <reaction evidence="15">
        <text>GTP + AH2 + S-adenosyl-L-methionine = (8S)-3',8-cyclo-7,8-dihydroguanosine 5'-triphosphate + 5'-deoxyadenosine + L-methionine + A + H(+)</text>
        <dbReference type="Rhea" id="RHEA:49576"/>
        <dbReference type="ChEBI" id="CHEBI:13193"/>
        <dbReference type="ChEBI" id="CHEBI:15378"/>
        <dbReference type="ChEBI" id="CHEBI:17319"/>
        <dbReference type="ChEBI" id="CHEBI:17499"/>
        <dbReference type="ChEBI" id="CHEBI:37565"/>
        <dbReference type="ChEBI" id="CHEBI:57844"/>
        <dbReference type="ChEBI" id="CHEBI:59789"/>
        <dbReference type="ChEBI" id="CHEBI:131766"/>
        <dbReference type="EC" id="4.1.99.22"/>
    </reaction>
</comment>
<dbReference type="InterPro" id="IPR002820">
    <property type="entry name" value="Mopterin_CF_biosynth-C_dom"/>
</dbReference>
<dbReference type="NCBIfam" id="TIGR00581">
    <property type="entry name" value="moaC"/>
    <property type="match status" value="1"/>
</dbReference>
<evidence type="ECO:0000256" key="15">
    <source>
        <dbReference type="ARBA" id="ARBA00048697"/>
    </source>
</evidence>
<comment type="catalytic activity">
    <reaction evidence="1">
        <text>(8S)-3',8-cyclo-7,8-dihydroguanosine 5'-triphosphate = cyclic pyranopterin phosphate + diphosphate</text>
        <dbReference type="Rhea" id="RHEA:49580"/>
        <dbReference type="ChEBI" id="CHEBI:33019"/>
        <dbReference type="ChEBI" id="CHEBI:59648"/>
        <dbReference type="ChEBI" id="CHEBI:131766"/>
        <dbReference type="EC" id="4.6.1.17"/>
    </reaction>
</comment>
<keyword evidence="11" id="KW-0411">Iron-sulfur</keyword>
<dbReference type="Pfam" id="PF01967">
    <property type="entry name" value="MoaC"/>
    <property type="match status" value="1"/>
</dbReference>
<comment type="cofactor">
    <cofactor evidence="2">
        <name>[4Fe-4S] cluster</name>
        <dbReference type="ChEBI" id="CHEBI:49883"/>
    </cofactor>
</comment>
<dbReference type="Proteomes" id="UP000252139">
    <property type="component" value="Unassembled WGS sequence"/>
</dbReference>
<dbReference type="GO" id="GO:0061799">
    <property type="term" value="F:cyclic pyranopterin monophosphate synthase activity"/>
    <property type="evidence" value="ECO:0007669"/>
    <property type="project" value="UniProtKB-EC"/>
</dbReference>
<comment type="pathway">
    <text evidence="3">Cofactor biosynthesis; molybdopterin biosynthesis.</text>
</comment>
<accession>A0A367JI42</accession>
<evidence type="ECO:0000256" key="5">
    <source>
        <dbReference type="ARBA" id="ARBA00009862"/>
    </source>
</evidence>
<keyword evidence="6" id="KW-0004">4Fe-4S</keyword>
<dbReference type="EMBL" id="PJQL01001268">
    <property type="protein sequence ID" value="RCH89555.1"/>
    <property type="molecule type" value="Genomic_DNA"/>
</dbReference>
<name>A0A367JI42_RHIAZ</name>
<dbReference type="CDD" id="cd01335">
    <property type="entry name" value="Radical_SAM"/>
    <property type="match status" value="1"/>
</dbReference>
<dbReference type="PANTHER" id="PTHR22960">
    <property type="entry name" value="MOLYBDOPTERIN COFACTOR SYNTHESIS PROTEIN A"/>
    <property type="match status" value="1"/>
</dbReference>
<keyword evidence="18" id="KW-1185">Reference proteome</keyword>
<evidence type="ECO:0000256" key="13">
    <source>
        <dbReference type="ARBA" id="ARBA00023150"/>
    </source>
</evidence>
<keyword evidence="9" id="KW-0547">Nucleotide-binding</keyword>
<dbReference type="GO" id="GO:0046872">
    <property type="term" value="F:metal ion binding"/>
    <property type="evidence" value="ECO:0007669"/>
    <property type="project" value="UniProtKB-KW"/>
</dbReference>
<dbReference type="CDD" id="cd01420">
    <property type="entry name" value="MoaC_PE"/>
    <property type="match status" value="1"/>
</dbReference>
<evidence type="ECO:0000256" key="14">
    <source>
        <dbReference type="ARBA" id="ARBA00023239"/>
    </source>
</evidence>
<evidence type="ECO:0000256" key="4">
    <source>
        <dbReference type="ARBA" id="ARBA00008484"/>
    </source>
</evidence>
<dbReference type="InterPro" id="IPR023045">
    <property type="entry name" value="MoaC"/>
</dbReference>
<dbReference type="SMART" id="SM00729">
    <property type="entry name" value="Elp3"/>
    <property type="match status" value="1"/>
</dbReference>
<dbReference type="PROSITE" id="PS51918">
    <property type="entry name" value="RADICAL_SAM"/>
    <property type="match status" value="1"/>
</dbReference>
<dbReference type="UniPathway" id="UPA00344"/>
<evidence type="ECO:0000256" key="9">
    <source>
        <dbReference type="ARBA" id="ARBA00022741"/>
    </source>
</evidence>
<evidence type="ECO:0000256" key="11">
    <source>
        <dbReference type="ARBA" id="ARBA00023014"/>
    </source>
</evidence>
<evidence type="ECO:0000256" key="1">
    <source>
        <dbReference type="ARBA" id="ARBA00001637"/>
    </source>
</evidence>
<evidence type="ECO:0000256" key="3">
    <source>
        <dbReference type="ARBA" id="ARBA00005046"/>
    </source>
</evidence>
<dbReference type="InterPro" id="IPR036522">
    <property type="entry name" value="MoaC_sf"/>
</dbReference>
<dbReference type="GO" id="GO:0005525">
    <property type="term" value="F:GTP binding"/>
    <property type="evidence" value="ECO:0007669"/>
    <property type="project" value="UniProtKB-KW"/>
</dbReference>
<dbReference type="InterPro" id="IPR047594">
    <property type="entry name" value="MoaC_bact/euk"/>
</dbReference>
<evidence type="ECO:0000256" key="10">
    <source>
        <dbReference type="ARBA" id="ARBA00023004"/>
    </source>
</evidence>
<keyword evidence="14" id="KW-0456">Lyase</keyword>
<dbReference type="SFLD" id="SFLDG01386">
    <property type="entry name" value="main_SPASM_domain-containing"/>
    <property type="match status" value="1"/>
</dbReference>
<dbReference type="Gene3D" id="3.30.70.640">
    <property type="entry name" value="Molybdopterin cofactor biosynthesis C (MoaC) domain"/>
    <property type="match status" value="1"/>
</dbReference>
<feature type="domain" description="Radical SAM core" evidence="16">
    <location>
        <begin position="56"/>
        <end position="284"/>
    </location>
</feature>
<dbReference type="STRING" id="86630.A0A367JI42"/>
<dbReference type="GO" id="GO:0061798">
    <property type="term" value="F:GTP 3',8'-cyclase activity"/>
    <property type="evidence" value="ECO:0007669"/>
    <property type="project" value="UniProtKB-EC"/>
</dbReference>
<protein>
    <submittedName>
        <fullName evidence="17">Molybdenum cofactor synthesis protein 1</fullName>
    </submittedName>
</protein>
<evidence type="ECO:0000256" key="7">
    <source>
        <dbReference type="ARBA" id="ARBA00022691"/>
    </source>
</evidence>
<keyword evidence="13" id="KW-0501">Molybdenum cofactor biosynthesis</keyword>
<dbReference type="SFLD" id="SFLDG01383">
    <property type="entry name" value="cyclic_pyranopterin_phosphate"/>
    <property type="match status" value="1"/>
</dbReference>